<dbReference type="CDD" id="cd07067">
    <property type="entry name" value="HP_PGM_like"/>
    <property type="match status" value="1"/>
</dbReference>
<dbReference type="PANTHER" id="PTHR48100">
    <property type="entry name" value="BROAD-SPECIFICITY PHOSPHATASE YOR283W-RELATED"/>
    <property type="match status" value="1"/>
</dbReference>
<dbReference type="Gene3D" id="3.40.50.1240">
    <property type="entry name" value="Phosphoglycerate mutase-like"/>
    <property type="match status" value="1"/>
</dbReference>
<gene>
    <name evidence="1" type="ORF">CTAYLR_005314</name>
</gene>
<proteinExistence type="predicted"/>
<protein>
    <submittedName>
        <fullName evidence="1">Uncharacterized protein</fullName>
    </submittedName>
</protein>
<evidence type="ECO:0000313" key="1">
    <source>
        <dbReference type="EMBL" id="KAJ8608901.1"/>
    </source>
</evidence>
<dbReference type="GO" id="GO:0016791">
    <property type="term" value="F:phosphatase activity"/>
    <property type="evidence" value="ECO:0007669"/>
    <property type="project" value="TreeGrafter"/>
</dbReference>
<dbReference type="Proteomes" id="UP001230188">
    <property type="component" value="Unassembled WGS sequence"/>
</dbReference>
<name>A0AAD7UK10_9STRA</name>
<dbReference type="EMBL" id="JAQMWT010000157">
    <property type="protein sequence ID" value="KAJ8608901.1"/>
    <property type="molecule type" value="Genomic_DNA"/>
</dbReference>
<accession>A0AAD7UK10</accession>
<dbReference type="AlphaFoldDB" id="A0AAD7UK10"/>
<keyword evidence="2" id="KW-1185">Reference proteome</keyword>
<comment type="caution">
    <text evidence="1">The sequence shown here is derived from an EMBL/GenBank/DDBJ whole genome shotgun (WGS) entry which is preliminary data.</text>
</comment>
<dbReference type="SUPFAM" id="SSF53254">
    <property type="entry name" value="Phosphoglycerate mutase-like"/>
    <property type="match status" value="1"/>
</dbReference>
<dbReference type="InterPro" id="IPR050275">
    <property type="entry name" value="PGM_Phosphatase"/>
</dbReference>
<dbReference type="InterPro" id="IPR029033">
    <property type="entry name" value="His_PPase_superfam"/>
</dbReference>
<reference evidence="1" key="1">
    <citation type="submission" date="2023-01" db="EMBL/GenBank/DDBJ databases">
        <title>Metagenome sequencing of chrysophaentin producing Chrysophaeum taylorii.</title>
        <authorList>
            <person name="Davison J."/>
            <person name="Bewley C."/>
        </authorList>
    </citation>
    <scope>NUCLEOTIDE SEQUENCE</scope>
    <source>
        <strain evidence="1">NIES-1699</strain>
    </source>
</reference>
<organism evidence="1 2">
    <name type="scientific">Chrysophaeum taylorii</name>
    <dbReference type="NCBI Taxonomy" id="2483200"/>
    <lineage>
        <taxon>Eukaryota</taxon>
        <taxon>Sar</taxon>
        <taxon>Stramenopiles</taxon>
        <taxon>Ochrophyta</taxon>
        <taxon>Pelagophyceae</taxon>
        <taxon>Pelagomonadales</taxon>
        <taxon>Pelagomonadaceae</taxon>
        <taxon>Chrysophaeum</taxon>
    </lineage>
</organism>
<dbReference type="InterPro" id="IPR013078">
    <property type="entry name" value="His_Pase_superF_clade-1"/>
</dbReference>
<dbReference type="PANTHER" id="PTHR48100:SF44">
    <property type="entry name" value="PHOSPHATASE C1620.13-RELATED"/>
    <property type="match status" value="1"/>
</dbReference>
<evidence type="ECO:0000313" key="2">
    <source>
        <dbReference type="Proteomes" id="UP001230188"/>
    </source>
</evidence>
<dbReference type="GO" id="GO:0005829">
    <property type="term" value="C:cytosol"/>
    <property type="evidence" value="ECO:0007669"/>
    <property type="project" value="TreeGrafter"/>
</dbReference>
<sequence length="350" mass="38681">MTPDSMSLRIDFFESETEVSCSGSLLIPLDELLASKEPTTTTTKGWGPTVDSKWNVTLNDSNTCTFCLRARRLEPSVAFNTPRVVFAVRHAESRWNQAVSRGNVVTMLTQVDHGLSSKGVCQALELSSVFRQRPRRAPKAIEDARTVEDFEQLFLSAPVLSCSPLKRAVQTALLALQGHPATSASGIRLLPFVREVRNAYGRDNIACARGDDIKETAVRDLRRARNTDSERAVLTSINVDTADTLDEWWSPGAEDAGQIRQRARDFLTFVKLLDAATCVVVTHSNFLRHLFRAHCSGDHDLSRFKVANCAVLAVILDFARQKGSEIADAKFLFGSGLEARGERHLEHLGA</sequence>
<dbReference type="SMART" id="SM00855">
    <property type="entry name" value="PGAM"/>
    <property type="match status" value="1"/>
</dbReference>